<accession>A0ABY8MHB7</accession>
<dbReference type="Proteomes" id="UP001228690">
    <property type="component" value="Chromosome"/>
</dbReference>
<evidence type="ECO:0000313" key="2">
    <source>
        <dbReference type="EMBL" id="WGK68950.1"/>
    </source>
</evidence>
<dbReference type="InterPro" id="IPR021139">
    <property type="entry name" value="NYN"/>
</dbReference>
<organism evidence="2 3">
    <name type="scientific">Candidatus Haliotispira prima</name>
    <dbReference type="NCBI Taxonomy" id="3034016"/>
    <lineage>
        <taxon>Bacteria</taxon>
        <taxon>Pseudomonadati</taxon>
        <taxon>Spirochaetota</taxon>
        <taxon>Spirochaetia</taxon>
        <taxon>Spirochaetales</taxon>
        <taxon>Spirochaetaceae</taxon>
        <taxon>Candidatus Haliotispira</taxon>
    </lineage>
</organism>
<protein>
    <submittedName>
        <fullName evidence="2">NYN domain-containing protein</fullName>
    </submittedName>
</protein>
<evidence type="ECO:0000259" key="1">
    <source>
        <dbReference type="Pfam" id="PF01936"/>
    </source>
</evidence>
<dbReference type="EMBL" id="CP123443">
    <property type="protein sequence ID" value="WGK68950.1"/>
    <property type="molecule type" value="Genomic_DNA"/>
</dbReference>
<reference evidence="2 3" key="1">
    <citation type="submission" date="2023-04" db="EMBL/GenBank/DDBJ databases">
        <title>Spirochaete genome identified in red abalone sample constitutes a novel genus.</title>
        <authorList>
            <person name="Sharma S.P."/>
            <person name="Purcell C.M."/>
            <person name="Hyde J.R."/>
            <person name="Severin A.J."/>
        </authorList>
    </citation>
    <scope>NUCLEOTIDE SEQUENCE [LARGE SCALE GENOMIC DNA]</scope>
    <source>
        <strain evidence="2 3">SP-2023</strain>
    </source>
</reference>
<sequence length="202" mass="23559">MIKTVTIVDGGYFKKVVVTEHKLAHRRYTDFLYDNIRSCEDDDEDLMRILYYDCLRYEGEQQLPISGDSKRFYGNPAEFDGLASYDLMAIRLGELRFRGFILKQEDSTFSRTLGDSDFLPSFEQKGVDMRIGLDIAHYSEKRLVDRIILISNDTDCIPAMKEARKNGVQIVVVEFEGQSLHRDLVKHSDYVRWREIIEPNLD</sequence>
<dbReference type="Gene3D" id="3.40.50.1010">
    <property type="entry name" value="5'-nuclease"/>
    <property type="match status" value="1"/>
</dbReference>
<dbReference type="RefSeq" id="WP_326927137.1">
    <property type="nucleotide sequence ID" value="NZ_CP123443.1"/>
</dbReference>
<feature type="domain" description="NYN" evidence="1">
    <location>
        <begin position="69"/>
        <end position="190"/>
    </location>
</feature>
<dbReference type="Pfam" id="PF01936">
    <property type="entry name" value="NYN"/>
    <property type="match status" value="1"/>
</dbReference>
<proteinExistence type="predicted"/>
<name>A0ABY8MHB7_9SPIO</name>
<dbReference type="CDD" id="cd18722">
    <property type="entry name" value="PIN_NicB-like"/>
    <property type="match status" value="1"/>
</dbReference>
<keyword evidence="3" id="KW-1185">Reference proteome</keyword>
<evidence type="ECO:0000313" key="3">
    <source>
        <dbReference type="Proteomes" id="UP001228690"/>
    </source>
</evidence>
<gene>
    <name evidence="2" type="ORF">P0082_10755</name>
</gene>